<dbReference type="Proteomes" id="UP001596203">
    <property type="component" value="Unassembled WGS sequence"/>
</dbReference>
<organism evidence="2 3">
    <name type="scientific">Plantactinospora solaniradicis</name>
    <dbReference type="NCBI Taxonomy" id="1723736"/>
    <lineage>
        <taxon>Bacteria</taxon>
        <taxon>Bacillati</taxon>
        <taxon>Actinomycetota</taxon>
        <taxon>Actinomycetes</taxon>
        <taxon>Micromonosporales</taxon>
        <taxon>Micromonosporaceae</taxon>
        <taxon>Plantactinospora</taxon>
    </lineage>
</organism>
<keyword evidence="1" id="KW-1133">Transmembrane helix</keyword>
<keyword evidence="1" id="KW-0812">Transmembrane</keyword>
<protein>
    <submittedName>
        <fullName evidence="2">Uncharacterized protein</fullName>
    </submittedName>
</protein>
<evidence type="ECO:0000256" key="1">
    <source>
        <dbReference type="SAM" id="Phobius"/>
    </source>
</evidence>
<evidence type="ECO:0000313" key="2">
    <source>
        <dbReference type="EMBL" id="MFC6020733.1"/>
    </source>
</evidence>
<keyword evidence="1" id="KW-0472">Membrane</keyword>
<name>A0ABW1KIX8_9ACTN</name>
<dbReference type="RefSeq" id="WP_377428274.1">
    <property type="nucleotide sequence ID" value="NZ_JBHSPR010000037.1"/>
</dbReference>
<accession>A0ABW1KIX8</accession>
<reference evidence="3" key="1">
    <citation type="journal article" date="2019" name="Int. J. Syst. Evol. Microbiol.">
        <title>The Global Catalogue of Microorganisms (GCM) 10K type strain sequencing project: providing services to taxonomists for standard genome sequencing and annotation.</title>
        <authorList>
            <consortium name="The Broad Institute Genomics Platform"/>
            <consortium name="The Broad Institute Genome Sequencing Center for Infectious Disease"/>
            <person name="Wu L."/>
            <person name="Ma J."/>
        </authorList>
    </citation>
    <scope>NUCLEOTIDE SEQUENCE [LARGE SCALE GENOMIC DNA]</scope>
    <source>
        <strain evidence="3">ZS-35-S2</strain>
    </source>
</reference>
<dbReference type="EMBL" id="JBHSPR010000037">
    <property type="protein sequence ID" value="MFC6020733.1"/>
    <property type="molecule type" value="Genomic_DNA"/>
</dbReference>
<feature type="transmembrane region" description="Helical" evidence="1">
    <location>
        <begin position="20"/>
        <end position="42"/>
    </location>
</feature>
<keyword evidence="3" id="KW-1185">Reference proteome</keyword>
<sequence length="55" mass="5863">MARNLRTPATGAVIDDHLVLAVLLIGIAAAGAGATLGLGRWWTNTKLVRRLPWLT</sequence>
<evidence type="ECO:0000313" key="3">
    <source>
        <dbReference type="Proteomes" id="UP001596203"/>
    </source>
</evidence>
<gene>
    <name evidence="2" type="ORF">ACFP2T_31765</name>
</gene>
<comment type="caution">
    <text evidence="2">The sequence shown here is derived from an EMBL/GenBank/DDBJ whole genome shotgun (WGS) entry which is preliminary data.</text>
</comment>
<proteinExistence type="predicted"/>